<comment type="caution">
    <text evidence="2">The sequence shown here is derived from an EMBL/GenBank/DDBJ whole genome shotgun (WGS) entry which is preliminary data.</text>
</comment>
<evidence type="ECO:0000313" key="2">
    <source>
        <dbReference type="EMBL" id="PTU32109.1"/>
    </source>
</evidence>
<dbReference type="PANTHER" id="PTHR43283:SF3">
    <property type="entry name" value="BETA-LACTAMASE FAMILY PROTEIN (AFU_ORTHOLOGUE AFUA_5G07500)"/>
    <property type="match status" value="1"/>
</dbReference>
<reference evidence="2 3" key="1">
    <citation type="submission" date="2018-04" db="EMBL/GenBank/DDBJ databases">
        <title>Novel species isolated from glacier.</title>
        <authorList>
            <person name="Liu Q."/>
            <person name="Xin Y.-H."/>
        </authorList>
    </citation>
    <scope>NUCLEOTIDE SEQUENCE [LARGE SCALE GENOMIC DNA]</scope>
    <source>
        <strain evidence="2 3">GT1R17</strain>
    </source>
</reference>
<dbReference type="EMBL" id="QANS01000002">
    <property type="protein sequence ID" value="PTU32109.1"/>
    <property type="molecule type" value="Genomic_DNA"/>
</dbReference>
<dbReference type="InterPro" id="IPR012338">
    <property type="entry name" value="Beta-lactam/transpept-like"/>
</dbReference>
<dbReference type="InterPro" id="IPR050789">
    <property type="entry name" value="Diverse_Enzym_Activities"/>
</dbReference>
<proteinExistence type="predicted"/>
<organism evidence="2 3">
    <name type="scientific">Stenotrophobium rhamnosiphilum</name>
    <dbReference type="NCBI Taxonomy" id="2029166"/>
    <lineage>
        <taxon>Bacteria</taxon>
        <taxon>Pseudomonadati</taxon>
        <taxon>Pseudomonadota</taxon>
        <taxon>Gammaproteobacteria</taxon>
        <taxon>Nevskiales</taxon>
        <taxon>Nevskiaceae</taxon>
        <taxon>Stenotrophobium</taxon>
    </lineage>
</organism>
<dbReference type="PANTHER" id="PTHR43283">
    <property type="entry name" value="BETA-LACTAMASE-RELATED"/>
    <property type="match status" value="1"/>
</dbReference>
<sequence length="390" mass="42039">MSLKEHLDGLLRNATDAGDVPGVVAMVTDAKGTIYQGAFGKRSLDSDAAMTLDTVGLIASMTKAVTSIAALQLLEQGKVDLESPASKWLPALGEIQVLEGFDADGKPRTRAPKRAVTLRHLLTHTSGFGYEFLNEAIPKYQAATGTPSALSGELAMLKVPLMFDPGERWEYGTSLDWVGQIVEAVSGLKLGEYFAKNIFAPLGITDTAFVMTPSMRERKAKIHARGPANELIPIDLELPQPPEFGMGGAGLYGTMGDYIKIIRMILNKGAGDNGRVLKEETVALLSTNHMGDLNVPSVKSINPGLSNDMPLPPDIPHKWGLAHMINTKTFPTGRAAGSLMWAGLTNAYYWIDPSTGIGGVYMTQILPFADIKSMPLFFQFEGTVYHCLKA</sequence>
<evidence type="ECO:0000313" key="3">
    <source>
        <dbReference type="Proteomes" id="UP000244248"/>
    </source>
</evidence>
<evidence type="ECO:0000259" key="1">
    <source>
        <dbReference type="Pfam" id="PF00144"/>
    </source>
</evidence>
<accession>A0A2T5MHV5</accession>
<dbReference type="AlphaFoldDB" id="A0A2T5MHV5"/>
<dbReference type="OrthoDB" id="119951at2"/>
<dbReference type="Pfam" id="PF00144">
    <property type="entry name" value="Beta-lactamase"/>
    <property type="match status" value="1"/>
</dbReference>
<dbReference type="Proteomes" id="UP000244248">
    <property type="component" value="Unassembled WGS sequence"/>
</dbReference>
<protein>
    <submittedName>
        <fullName evidence="2">1,4-butanediol diacrylate esterase</fullName>
    </submittedName>
</protein>
<dbReference type="Gene3D" id="3.40.710.10">
    <property type="entry name" value="DD-peptidase/beta-lactamase superfamily"/>
    <property type="match status" value="1"/>
</dbReference>
<keyword evidence="3" id="KW-1185">Reference proteome</keyword>
<dbReference type="RefSeq" id="WP_107939301.1">
    <property type="nucleotide sequence ID" value="NZ_QANS01000002.1"/>
</dbReference>
<feature type="domain" description="Beta-lactamase-related" evidence="1">
    <location>
        <begin position="8"/>
        <end position="367"/>
    </location>
</feature>
<gene>
    <name evidence="2" type="ORF">CJD38_05420</name>
</gene>
<dbReference type="InterPro" id="IPR001466">
    <property type="entry name" value="Beta-lactam-related"/>
</dbReference>
<name>A0A2T5MHV5_9GAMM</name>
<dbReference type="SUPFAM" id="SSF56601">
    <property type="entry name" value="beta-lactamase/transpeptidase-like"/>
    <property type="match status" value="1"/>
</dbReference>